<dbReference type="AlphaFoldDB" id="W6Y0D3"/>
<reference evidence="1 2" key="1">
    <citation type="journal article" date="2013" name="PLoS Genet.">
        <title>Comparative genome structure, secondary metabolite, and effector coding capacity across Cochliobolus pathogens.</title>
        <authorList>
            <person name="Condon B.J."/>
            <person name="Leng Y."/>
            <person name="Wu D."/>
            <person name="Bushley K.E."/>
            <person name="Ohm R.A."/>
            <person name="Otillar R."/>
            <person name="Martin J."/>
            <person name="Schackwitz W."/>
            <person name="Grimwood J."/>
            <person name="MohdZainudin N."/>
            <person name="Xue C."/>
            <person name="Wang R."/>
            <person name="Manning V.A."/>
            <person name="Dhillon B."/>
            <person name="Tu Z.J."/>
            <person name="Steffenson B.J."/>
            <person name="Salamov A."/>
            <person name="Sun H."/>
            <person name="Lowry S."/>
            <person name="LaButti K."/>
            <person name="Han J."/>
            <person name="Copeland A."/>
            <person name="Lindquist E."/>
            <person name="Barry K."/>
            <person name="Schmutz J."/>
            <person name="Baker S.E."/>
            <person name="Ciuffetti L.M."/>
            <person name="Grigoriev I.V."/>
            <person name="Zhong S."/>
            <person name="Turgeon B.G."/>
        </authorList>
    </citation>
    <scope>NUCLEOTIDE SEQUENCE [LARGE SCALE GENOMIC DNA]</scope>
    <source>
        <strain evidence="1 2">26-R-13</strain>
    </source>
</reference>
<proteinExistence type="predicted"/>
<dbReference type="HOGENOM" id="CLU_2960397_0_0_1"/>
<dbReference type="Proteomes" id="UP000053841">
    <property type="component" value="Unassembled WGS sequence"/>
</dbReference>
<keyword evidence="2" id="KW-1185">Reference proteome</keyword>
<gene>
    <name evidence="1" type="ORF">COCCADRAFT_6685</name>
</gene>
<organism evidence="1 2">
    <name type="scientific">Cochliobolus carbonum (strain 26-R-13)</name>
    <name type="common">Maize leaf spot fungus</name>
    <name type="synonym">Bipolaris zeicola</name>
    <dbReference type="NCBI Taxonomy" id="930089"/>
    <lineage>
        <taxon>Eukaryota</taxon>
        <taxon>Fungi</taxon>
        <taxon>Dikarya</taxon>
        <taxon>Ascomycota</taxon>
        <taxon>Pezizomycotina</taxon>
        <taxon>Dothideomycetes</taxon>
        <taxon>Pleosporomycetidae</taxon>
        <taxon>Pleosporales</taxon>
        <taxon>Pleosporineae</taxon>
        <taxon>Pleosporaceae</taxon>
        <taxon>Bipolaris</taxon>
    </lineage>
</organism>
<name>W6Y0D3_COCC2</name>
<dbReference type="EMBL" id="KI964663">
    <property type="protein sequence ID" value="EUC31438.1"/>
    <property type="molecule type" value="Genomic_DNA"/>
</dbReference>
<dbReference type="RefSeq" id="XP_007714259.1">
    <property type="nucleotide sequence ID" value="XM_007716069.1"/>
</dbReference>
<sequence length="59" mass="6553">MQALDLRHGENSADDHRDWYHKRNLALILVNANANNVNFPGSNFASSYSPILRDAAVAT</sequence>
<dbReference type="GeneID" id="19150525"/>
<evidence type="ECO:0000313" key="1">
    <source>
        <dbReference type="EMBL" id="EUC31438.1"/>
    </source>
</evidence>
<accession>W6Y0D3</accession>
<dbReference type="KEGG" id="bze:COCCADRAFT_6685"/>
<protein>
    <submittedName>
        <fullName evidence="1">Uncharacterized protein</fullName>
    </submittedName>
</protein>
<evidence type="ECO:0000313" key="2">
    <source>
        <dbReference type="Proteomes" id="UP000053841"/>
    </source>
</evidence>